<gene>
    <name evidence="2" type="ORF">PPACK8108_LOCUS2816</name>
</gene>
<evidence type="ECO:0000313" key="3">
    <source>
        <dbReference type="Proteomes" id="UP001153365"/>
    </source>
</evidence>
<sequence length="308" mass="35216">IISLDSDSTSSNCQTSKSLTTVHLLRSTTVVLRVWKSVYNPLSAEKPGPSVGTSSYSHRPWSQESTQSNNQWHEDQIRRLSKDSLGDGLDNCIHQSVSGTKMCFTHQSSSSSLSEPTTSITYYKTLPESLYPSEKNGWIIFGNHTLDLSQIQPAPDSERSKFMIIIYGINNSKFDIFSRDLFNQIDPSVTPSHITKSTRLVGFDALISTYIARLIKKRKVLDNLKSWVDNWEGDLKEWFDWSERNLVKIDTTATNNVKGEMMLKEDYKRGPFQIFEHKRADRQTLCQMIIFRDLKTENVLICHDGHLN</sequence>
<dbReference type="AlphaFoldDB" id="A0AAV0AIP7"/>
<dbReference type="EMBL" id="CALTRL010000484">
    <property type="protein sequence ID" value="CAH7668324.1"/>
    <property type="molecule type" value="Genomic_DNA"/>
</dbReference>
<feature type="compositionally biased region" description="Polar residues" evidence="1">
    <location>
        <begin position="51"/>
        <end position="71"/>
    </location>
</feature>
<protein>
    <submittedName>
        <fullName evidence="2">Uncharacterized protein</fullName>
    </submittedName>
</protein>
<dbReference type="Proteomes" id="UP001153365">
    <property type="component" value="Unassembled WGS sequence"/>
</dbReference>
<evidence type="ECO:0000256" key="1">
    <source>
        <dbReference type="SAM" id="MobiDB-lite"/>
    </source>
</evidence>
<comment type="caution">
    <text evidence="2">The sequence shown here is derived from an EMBL/GenBank/DDBJ whole genome shotgun (WGS) entry which is preliminary data.</text>
</comment>
<accession>A0AAV0AIP7</accession>
<keyword evidence="3" id="KW-1185">Reference proteome</keyword>
<feature type="non-terminal residue" evidence="2">
    <location>
        <position position="1"/>
    </location>
</feature>
<proteinExistence type="predicted"/>
<feature type="region of interest" description="Disordered" evidence="1">
    <location>
        <begin position="45"/>
        <end position="74"/>
    </location>
</feature>
<reference evidence="2" key="1">
    <citation type="submission" date="2022-06" db="EMBL/GenBank/DDBJ databases">
        <authorList>
            <consortium name="SYNGENTA / RWTH Aachen University"/>
        </authorList>
    </citation>
    <scope>NUCLEOTIDE SEQUENCE</scope>
</reference>
<name>A0AAV0AIP7_PHAPC</name>
<evidence type="ECO:0000313" key="2">
    <source>
        <dbReference type="EMBL" id="CAH7668324.1"/>
    </source>
</evidence>
<organism evidence="2 3">
    <name type="scientific">Phakopsora pachyrhizi</name>
    <name type="common">Asian soybean rust disease fungus</name>
    <dbReference type="NCBI Taxonomy" id="170000"/>
    <lineage>
        <taxon>Eukaryota</taxon>
        <taxon>Fungi</taxon>
        <taxon>Dikarya</taxon>
        <taxon>Basidiomycota</taxon>
        <taxon>Pucciniomycotina</taxon>
        <taxon>Pucciniomycetes</taxon>
        <taxon>Pucciniales</taxon>
        <taxon>Phakopsoraceae</taxon>
        <taxon>Phakopsora</taxon>
    </lineage>
</organism>